<evidence type="ECO:0000313" key="2">
    <source>
        <dbReference type="EMBL" id="EEP68033.1"/>
    </source>
</evidence>
<organism evidence="2 3">
    <name type="scientific">Kingella oralis ATCC 51147</name>
    <dbReference type="NCBI Taxonomy" id="629741"/>
    <lineage>
        <taxon>Bacteria</taxon>
        <taxon>Pseudomonadati</taxon>
        <taxon>Pseudomonadota</taxon>
        <taxon>Betaproteobacteria</taxon>
        <taxon>Neisseriales</taxon>
        <taxon>Neisseriaceae</taxon>
        <taxon>Kingella</taxon>
    </lineage>
</organism>
<feature type="coiled-coil region" evidence="1">
    <location>
        <begin position="23"/>
        <end position="100"/>
    </location>
</feature>
<dbReference type="HOGENOM" id="CLU_355933_0_0_4"/>
<accession>C4GJR1</accession>
<gene>
    <name evidence="2" type="ORF">GCWU000324_02284</name>
</gene>
<evidence type="ECO:0008006" key="4">
    <source>
        <dbReference type="Google" id="ProtNLM"/>
    </source>
</evidence>
<sequence length="728" mass="75755">MANGNMNLSLTLSARDGGARRLLQQTQEELARLNRAQAARNRANRPYEIAGVRAEREIRREIAQTQAAYNRLARRGRASHNDLARAATATRNRIRELNDELRQGAGGWRSRMGALGRGAATVAAGSAAAYAAVRPEVERYKALDMRLREVTWAAHGETRGADTAWLQREGMAQTKALALALVQQNGGSSDLALDTLSGMLANGMSWADVQKNAAATHAMARAAGENGQYDGAAAAKLAKTFADNGLDVAKASQMAAQSGMQGTFEIANMVRDLPALLPDAKAAGFGGEAGLAYLLSALQSASNKAGSPDEAANNVKNVLQKALSADTTKRMDKLLKTSGSKADWQKMVLEGQKQGKNAVQVLADFAQTLLSKDKGFQAVKARADKGDELAQQQMATMQAFMVSKLMPDMQARAGLNAMMDAEQMRQYFDGLMGNKTDVIGGKNQFMALGEAAKQEKAQAEKELSLQSSQFFATVAEGETKLAQLTAQFPVATEALKALAAAASAAALAQGAMAMLGRGGGAGGAMGRMGGWLRGAAASVGGWFAARGAQASVAATRAGQAIGGVVRGAGSWLGNAGKGLAGAVAGNPTTLGKWGAAGLLLHSGSLNAGESELLARAQAQRGKQPNVIRFGQPNNAAAARAESAEKLAPVISQQTAAYQTATQAQTASFQAALAADTATVGGKLDAINGTLGGLNQTIQNNVHVQLDGRVIAENVSRHQVNMFNRGAGQ</sequence>
<reference evidence="2" key="1">
    <citation type="submission" date="2009-04" db="EMBL/GenBank/DDBJ databases">
        <authorList>
            <person name="Weinstock G."/>
            <person name="Sodergren E."/>
            <person name="Clifton S."/>
            <person name="Fulton L."/>
            <person name="Fulton B."/>
            <person name="Courtney L."/>
            <person name="Fronick C."/>
            <person name="Harrison M."/>
            <person name="Strong C."/>
            <person name="Farmer C."/>
            <person name="Delahaunty K."/>
            <person name="Markovic C."/>
            <person name="Hall O."/>
            <person name="Minx P."/>
            <person name="Tomlinson C."/>
            <person name="Mitreva M."/>
            <person name="Nelson J."/>
            <person name="Hou S."/>
            <person name="Wollam A."/>
            <person name="Pepin K.H."/>
            <person name="Johnson M."/>
            <person name="Bhonagiri V."/>
            <person name="Nash W.E."/>
            <person name="Warren W."/>
            <person name="Chinwalla A."/>
            <person name="Mardis E.R."/>
            <person name="Wilson R.K."/>
        </authorList>
    </citation>
    <scope>NUCLEOTIDE SEQUENCE [LARGE SCALE GENOMIC DNA]</scope>
    <source>
        <strain evidence="2">ATCC 51147</strain>
    </source>
</reference>
<evidence type="ECO:0000313" key="3">
    <source>
        <dbReference type="Proteomes" id="UP000003009"/>
    </source>
</evidence>
<keyword evidence="3" id="KW-1185">Reference proteome</keyword>
<keyword evidence="1" id="KW-0175">Coiled coil</keyword>
<dbReference type="EMBL" id="ACJW02000003">
    <property type="protein sequence ID" value="EEP68033.1"/>
    <property type="molecule type" value="Genomic_DNA"/>
</dbReference>
<proteinExistence type="predicted"/>
<dbReference type="Proteomes" id="UP000003009">
    <property type="component" value="Unassembled WGS sequence"/>
</dbReference>
<feature type="coiled-coil region" evidence="1">
    <location>
        <begin position="442"/>
        <end position="469"/>
    </location>
</feature>
<name>C4GJR1_9NEIS</name>
<dbReference type="GeneID" id="84905808"/>
<protein>
    <recommendedName>
        <fullName evidence="4">Phage tail tape measure protein domain-containing protein</fullName>
    </recommendedName>
</protein>
<dbReference type="AlphaFoldDB" id="C4GJR1"/>
<dbReference type="STRING" id="629741.GCWU000324_02284"/>
<evidence type="ECO:0000256" key="1">
    <source>
        <dbReference type="SAM" id="Coils"/>
    </source>
</evidence>
<comment type="caution">
    <text evidence="2">The sequence shown here is derived from an EMBL/GenBank/DDBJ whole genome shotgun (WGS) entry which is preliminary data.</text>
</comment>
<dbReference type="RefSeq" id="WP_003797406.1">
    <property type="nucleotide sequence ID" value="NZ_GG665872.1"/>
</dbReference>